<feature type="region of interest" description="Disordered" evidence="1">
    <location>
        <begin position="1"/>
        <end position="32"/>
    </location>
</feature>
<organism evidence="2 3">
    <name type="scientific">Podospora australis</name>
    <dbReference type="NCBI Taxonomy" id="1536484"/>
    <lineage>
        <taxon>Eukaryota</taxon>
        <taxon>Fungi</taxon>
        <taxon>Dikarya</taxon>
        <taxon>Ascomycota</taxon>
        <taxon>Pezizomycotina</taxon>
        <taxon>Sordariomycetes</taxon>
        <taxon>Sordariomycetidae</taxon>
        <taxon>Sordariales</taxon>
        <taxon>Podosporaceae</taxon>
        <taxon>Podospora</taxon>
    </lineage>
</organism>
<feature type="compositionally biased region" description="Basic and acidic residues" evidence="1">
    <location>
        <begin position="21"/>
        <end position="32"/>
    </location>
</feature>
<accession>A0AAN7ANL2</accession>
<gene>
    <name evidence="2" type="ORF">QBC35DRAFT_468611</name>
</gene>
<proteinExistence type="predicted"/>
<dbReference type="Proteomes" id="UP001302126">
    <property type="component" value="Unassembled WGS sequence"/>
</dbReference>
<evidence type="ECO:0000313" key="2">
    <source>
        <dbReference type="EMBL" id="KAK4193733.1"/>
    </source>
</evidence>
<dbReference type="EMBL" id="MU864350">
    <property type="protein sequence ID" value="KAK4193733.1"/>
    <property type="molecule type" value="Genomic_DNA"/>
</dbReference>
<dbReference type="AlphaFoldDB" id="A0AAN7ANL2"/>
<reference evidence="2" key="2">
    <citation type="submission" date="2023-05" db="EMBL/GenBank/DDBJ databases">
        <authorList>
            <consortium name="Lawrence Berkeley National Laboratory"/>
            <person name="Steindorff A."/>
            <person name="Hensen N."/>
            <person name="Bonometti L."/>
            <person name="Westerberg I."/>
            <person name="Brannstrom I.O."/>
            <person name="Guillou S."/>
            <person name="Cros-Aarteil S."/>
            <person name="Calhoun S."/>
            <person name="Haridas S."/>
            <person name="Kuo A."/>
            <person name="Mondo S."/>
            <person name="Pangilinan J."/>
            <person name="Riley R."/>
            <person name="Labutti K."/>
            <person name="Andreopoulos B."/>
            <person name="Lipzen A."/>
            <person name="Chen C."/>
            <person name="Yanf M."/>
            <person name="Daum C."/>
            <person name="Ng V."/>
            <person name="Clum A."/>
            <person name="Ohm R."/>
            <person name="Martin F."/>
            <person name="Silar P."/>
            <person name="Natvig D."/>
            <person name="Lalanne C."/>
            <person name="Gautier V."/>
            <person name="Ament-Velasquez S.L."/>
            <person name="Kruys A."/>
            <person name="Hutchinson M.I."/>
            <person name="Powell A.J."/>
            <person name="Barry K."/>
            <person name="Miller A.N."/>
            <person name="Grigoriev I.V."/>
            <person name="Debuchy R."/>
            <person name="Gladieux P."/>
            <person name="Thoren M.H."/>
            <person name="Johannesson H."/>
        </authorList>
    </citation>
    <scope>NUCLEOTIDE SEQUENCE</scope>
    <source>
        <strain evidence="2">PSN309</strain>
    </source>
</reference>
<sequence>MAEMKGRGSGSWTPTCSILRRSRDENERRDTHLQREEWQTVGFLPLSFSGDGYNTLTPIMENSNDQLFHPVSRLLGVSESSISLDAHQRISNFQECLTQELANLQTAKPQTSCLEVPPSTAGGFEALMNYLAWDYQLKSVETDSTRGETSVELITHHQTAVETRERGERSDDIHILCFAHCAERVERWTMVCYLRQNSQAKIHRVSTQFRRDQQVRVVRWCSSPPLPTAFTLPAHRPPPTAASSVNHIPLIRLIVTAHPTISRHQFSPPPMISCLGRICHKPDHQKTEAGALTRRHACDLNCTAGGFRSMVHAIAAR</sequence>
<comment type="caution">
    <text evidence="2">The sequence shown here is derived from an EMBL/GenBank/DDBJ whole genome shotgun (WGS) entry which is preliminary data.</text>
</comment>
<reference evidence="2" key="1">
    <citation type="journal article" date="2023" name="Mol. Phylogenet. Evol.">
        <title>Genome-scale phylogeny and comparative genomics of the fungal order Sordariales.</title>
        <authorList>
            <person name="Hensen N."/>
            <person name="Bonometti L."/>
            <person name="Westerberg I."/>
            <person name="Brannstrom I.O."/>
            <person name="Guillou S."/>
            <person name="Cros-Aarteil S."/>
            <person name="Calhoun S."/>
            <person name="Haridas S."/>
            <person name="Kuo A."/>
            <person name="Mondo S."/>
            <person name="Pangilinan J."/>
            <person name="Riley R."/>
            <person name="LaButti K."/>
            <person name="Andreopoulos B."/>
            <person name="Lipzen A."/>
            <person name="Chen C."/>
            <person name="Yan M."/>
            <person name="Daum C."/>
            <person name="Ng V."/>
            <person name="Clum A."/>
            <person name="Steindorff A."/>
            <person name="Ohm R.A."/>
            <person name="Martin F."/>
            <person name="Silar P."/>
            <person name="Natvig D.O."/>
            <person name="Lalanne C."/>
            <person name="Gautier V."/>
            <person name="Ament-Velasquez S.L."/>
            <person name="Kruys A."/>
            <person name="Hutchinson M.I."/>
            <person name="Powell A.J."/>
            <person name="Barry K."/>
            <person name="Miller A.N."/>
            <person name="Grigoriev I.V."/>
            <person name="Debuchy R."/>
            <person name="Gladieux P."/>
            <person name="Hiltunen Thoren M."/>
            <person name="Johannesson H."/>
        </authorList>
    </citation>
    <scope>NUCLEOTIDE SEQUENCE</scope>
    <source>
        <strain evidence="2">PSN309</strain>
    </source>
</reference>
<keyword evidence="3" id="KW-1185">Reference proteome</keyword>
<evidence type="ECO:0000313" key="3">
    <source>
        <dbReference type="Proteomes" id="UP001302126"/>
    </source>
</evidence>
<protein>
    <submittedName>
        <fullName evidence="2">Uncharacterized protein</fullName>
    </submittedName>
</protein>
<name>A0AAN7ANL2_9PEZI</name>
<evidence type="ECO:0000256" key="1">
    <source>
        <dbReference type="SAM" id="MobiDB-lite"/>
    </source>
</evidence>